<dbReference type="InterPro" id="IPR005746">
    <property type="entry name" value="Thioredoxin"/>
</dbReference>
<evidence type="ECO:0000256" key="1">
    <source>
        <dbReference type="ARBA" id="ARBA00022448"/>
    </source>
</evidence>
<keyword evidence="4" id="KW-0676">Redox-active center</keyword>
<dbReference type="AlphaFoldDB" id="A0A9W8I4B4"/>
<dbReference type="SUPFAM" id="SSF52833">
    <property type="entry name" value="Thioredoxin-like"/>
    <property type="match status" value="1"/>
</dbReference>
<dbReference type="PANTHER" id="PTHR45663:SF11">
    <property type="entry name" value="GEO12009P1"/>
    <property type="match status" value="1"/>
</dbReference>
<name>A0A9W8I4B4_9FUNG</name>
<dbReference type="PROSITE" id="PS51352">
    <property type="entry name" value="THIOREDOXIN_2"/>
    <property type="match status" value="1"/>
</dbReference>
<dbReference type="FunFam" id="3.40.30.10:FF:000001">
    <property type="entry name" value="Thioredoxin"/>
    <property type="match status" value="1"/>
</dbReference>
<evidence type="ECO:0000256" key="2">
    <source>
        <dbReference type="ARBA" id="ARBA00022982"/>
    </source>
</evidence>
<evidence type="ECO:0000313" key="7">
    <source>
        <dbReference type="Proteomes" id="UP001139887"/>
    </source>
</evidence>
<protein>
    <recommendedName>
        <fullName evidence="5">Thioredoxin domain-containing protein</fullName>
    </recommendedName>
</protein>
<dbReference type="CDD" id="cd02947">
    <property type="entry name" value="TRX_family"/>
    <property type="match status" value="1"/>
</dbReference>
<comment type="caution">
    <text evidence="6">The sequence shown here is derived from an EMBL/GenBank/DDBJ whole genome shotgun (WGS) entry which is preliminary data.</text>
</comment>
<dbReference type="OrthoDB" id="2121326at2759"/>
<dbReference type="PANTHER" id="PTHR45663">
    <property type="entry name" value="GEO12009P1"/>
    <property type="match status" value="1"/>
</dbReference>
<accession>A0A9W8I4B4</accession>
<keyword evidence="3" id="KW-1015">Disulfide bond</keyword>
<sequence length="156" mass="16839">MPGVLAINRQRLFATTAALVNRSAFARVSSQQAISRLYSDNAASKGGQVFEATEKTFEEKVLQSSVPTIVDFYASWCGPCKMLGPIIEKSVRDNGKVNLAKINVDENLSLASDYSITSLPTVVGFHKGEPVAAFVGMRSPPAVNEFIQGIVDKTEN</sequence>
<evidence type="ECO:0000259" key="5">
    <source>
        <dbReference type="PROSITE" id="PS51352"/>
    </source>
</evidence>
<dbReference type="InterPro" id="IPR036249">
    <property type="entry name" value="Thioredoxin-like_sf"/>
</dbReference>
<evidence type="ECO:0000313" key="6">
    <source>
        <dbReference type="EMBL" id="KAJ2844563.1"/>
    </source>
</evidence>
<organism evidence="6 7">
    <name type="scientific">Coemansia brasiliensis</name>
    <dbReference type="NCBI Taxonomy" id="2650707"/>
    <lineage>
        <taxon>Eukaryota</taxon>
        <taxon>Fungi</taxon>
        <taxon>Fungi incertae sedis</taxon>
        <taxon>Zoopagomycota</taxon>
        <taxon>Kickxellomycotina</taxon>
        <taxon>Kickxellomycetes</taxon>
        <taxon>Kickxellales</taxon>
        <taxon>Kickxellaceae</taxon>
        <taxon>Coemansia</taxon>
    </lineage>
</organism>
<proteinExistence type="predicted"/>
<evidence type="ECO:0000256" key="3">
    <source>
        <dbReference type="ARBA" id="ARBA00023157"/>
    </source>
</evidence>
<feature type="domain" description="Thioredoxin" evidence="5">
    <location>
        <begin position="31"/>
        <end position="152"/>
    </location>
</feature>
<dbReference type="Pfam" id="PF00085">
    <property type="entry name" value="Thioredoxin"/>
    <property type="match status" value="1"/>
</dbReference>
<evidence type="ECO:0000256" key="4">
    <source>
        <dbReference type="ARBA" id="ARBA00023284"/>
    </source>
</evidence>
<dbReference type="InterPro" id="IPR017937">
    <property type="entry name" value="Thioredoxin_CS"/>
</dbReference>
<dbReference type="GO" id="GO:0015035">
    <property type="term" value="F:protein-disulfide reductase activity"/>
    <property type="evidence" value="ECO:0007669"/>
    <property type="project" value="InterPro"/>
</dbReference>
<reference evidence="6" key="1">
    <citation type="submission" date="2022-07" db="EMBL/GenBank/DDBJ databases">
        <title>Phylogenomic reconstructions and comparative analyses of Kickxellomycotina fungi.</title>
        <authorList>
            <person name="Reynolds N.K."/>
            <person name="Stajich J.E."/>
            <person name="Barry K."/>
            <person name="Grigoriev I.V."/>
            <person name="Crous P."/>
            <person name="Smith M.E."/>
        </authorList>
    </citation>
    <scope>NUCLEOTIDE SEQUENCE</scope>
    <source>
        <strain evidence="6">NRRL 1566</strain>
    </source>
</reference>
<keyword evidence="1" id="KW-0813">Transport</keyword>
<keyword evidence="7" id="KW-1185">Reference proteome</keyword>
<dbReference type="NCBIfam" id="TIGR01068">
    <property type="entry name" value="thioredoxin"/>
    <property type="match status" value="1"/>
</dbReference>
<dbReference type="InterPro" id="IPR013766">
    <property type="entry name" value="Thioredoxin_domain"/>
</dbReference>
<dbReference type="GO" id="GO:0005737">
    <property type="term" value="C:cytoplasm"/>
    <property type="evidence" value="ECO:0007669"/>
    <property type="project" value="TreeGrafter"/>
</dbReference>
<dbReference type="PROSITE" id="PS00194">
    <property type="entry name" value="THIOREDOXIN_1"/>
    <property type="match status" value="1"/>
</dbReference>
<dbReference type="Proteomes" id="UP001139887">
    <property type="component" value="Unassembled WGS sequence"/>
</dbReference>
<gene>
    <name evidence="6" type="ORF">IWW36_005136</name>
</gene>
<keyword evidence="2" id="KW-0249">Electron transport</keyword>
<dbReference type="Gene3D" id="3.40.30.10">
    <property type="entry name" value="Glutaredoxin"/>
    <property type="match status" value="1"/>
</dbReference>
<dbReference type="PRINTS" id="PR00421">
    <property type="entry name" value="THIOREDOXIN"/>
</dbReference>
<dbReference type="EMBL" id="JANBUW010001044">
    <property type="protein sequence ID" value="KAJ2844563.1"/>
    <property type="molecule type" value="Genomic_DNA"/>
</dbReference>